<dbReference type="OrthoDB" id="436901at2759"/>
<dbReference type="Proteomes" id="UP000649617">
    <property type="component" value="Unassembled WGS sequence"/>
</dbReference>
<dbReference type="Gene3D" id="4.10.520.10">
    <property type="entry name" value="IHF-like DNA-binding proteins"/>
    <property type="match status" value="1"/>
</dbReference>
<name>A0A812QZR8_SYMPI</name>
<dbReference type="AlphaFoldDB" id="A0A812QZR8"/>
<reference evidence="1" key="1">
    <citation type="submission" date="2021-02" db="EMBL/GenBank/DDBJ databases">
        <authorList>
            <person name="Dougan E. K."/>
            <person name="Rhodes N."/>
            <person name="Thang M."/>
            <person name="Chan C."/>
        </authorList>
    </citation>
    <scope>NUCLEOTIDE SEQUENCE</scope>
</reference>
<proteinExistence type="predicted"/>
<sequence>MAPMKAMKAAGASKSMKVMKSKAVRTLPKSGIAAQVAESTGLKKSEVTQVLTNLADIGAAEVKKTGKFVFPGLFMIKTRQKAATKAGVKLMFGKEVQVKAQPAKTVVKAYAVKAVKDQF</sequence>
<dbReference type="InterPro" id="IPR010992">
    <property type="entry name" value="IHF-like_DNA-bd_dom_sf"/>
</dbReference>
<dbReference type="GO" id="GO:0003677">
    <property type="term" value="F:DNA binding"/>
    <property type="evidence" value="ECO:0007669"/>
    <property type="project" value="InterPro"/>
</dbReference>
<organism evidence="1 2">
    <name type="scientific">Symbiodinium pilosum</name>
    <name type="common">Dinoflagellate</name>
    <dbReference type="NCBI Taxonomy" id="2952"/>
    <lineage>
        <taxon>Eukaryota</taxon>
        <taxon>Sar</taxon>
        <taxon>Alveolata</taxon>
        <taxon>Dinophyceae</taxon>
        <taxon>Suessiales</taxon>
        <taxon>Symbiodiniaceae</taxon>
        <taxon>Symbiodinium</taxon>
    </lineage>
</organism>
<dbReference type="Pfam" id="PF00216">
    <property type="entry name" value="Bac_DNA_binding"/>
    <property type="match status" value="1"/>
</dbReference>
<protein>
    <submittedName>
        <fullName evidence="1">HCc2 protein</fullName>
    </submittedName>
</protein>
<gene>
    <name evidence="1" type="primary">HCc2</name>
    <name evidence="1" type="ORF">SPIL2461_LOCUS10138</name>
</gene>
<dbReference type="InterPro" id="IPR000119">
    <property type="entry name" value="Hist_DNA-bd"/>
</dbReference>
<keyword evidence="2" id="KW-1185">Reference proteome</keyword>
<evidence type="ECO:0000313" key="2">
    <source>
        <dbReference type="Proteomes" id="UP000649617"/>
    </source>
</evidence>
<evidence type="ECO:0000313" key="1">
    <source>
        <dbReference type="EMBL" id="CAE7411354.1"/>
    </source>
</evidence>
<dbReference type="EMBL" id="CAJNIZ010018524">
    <property type="protein sequence ID" value="CAE7411354.1"/>
    <property type="molecule type" value="Genomic_DNA"/>
</dbReference>
<accession>A0A812QZR8</accession>
<comment type="caution">
    <text evidence="1">The sequence shown here is derived from an EMBL/GenBank/DDBJ whole genome shotgun (WGS) entry which is preliminary data.</text>
</comment>
<dbReference type="SUPFAM" id="SSF47729">
    <property type="entry name" value="IHF-like DNA-binding proteins"/>
    <property type="match status" value="1"/>
</dbReference>
<dbReference type="GO" id="GO:0030527">
    <property type="term" value="F:structural constituent of chromatin"/>
    <property type="evidence" value="ECO:0007669"/>
    <property type="project" value="InterPro"/>
</dbReference>